<dbReference type="Proteomes" id="UP000823399">
    <property type="component" value="Unassembled WGS sequence"/>
</dbReference>
<proteinExistence type="predicted"/>
<comment type="caution">
    <text evidence="2">The sequence shown here is derived from an EMBL/GenBank/DDBJ whole genome shotgun (WGS) entry which is preliminary data.</text>
</comment>
<dbReference type="EMBL" id="JABBWM010000001">
    <property type="protein sequence ID" value="KAG2120794.1"/>
    <property type="molecule type" value="Genomic_DNA"/>
</dbReference>
<protein>
    <submittedName>
        <fullName evidence="2">Uncharacterized protein</fullName>
    </submittedName>
</protein>
<evidence type="ECO:0000313" key="3">
    <source>
        <dbReference type="Proteomes" id="UP000823399"/>
    </source>
</evidence>
<name>A0A9P7FJZ0_9AGAM</name>
<dbReference type="OrthoDB" id="2689956at2759"/>
<feature type="compositionally biased region" description="Basic and acidic residues" evidence="1">
    <location>
        <begin position="97"/>
        <end position="106"/>
    </location>
</feature>
<accession>A0A9P7FJZ0</accession>
<reference evidence="2" key="1">
    <citation type="journal article" date="2020" name="New Phytol.">
        <title>Comparative genomics reveals dynamic genome evolution in host specialist ectomycorrhizal fungi.</title>
        <authorList>
            <person name="Lofgren L.A."/>
            <person name="Nguyen N.H."/>
            <person name="Vilgalys R."/>
            <person name="Ruytinx J."/>
            <person name="Liao H.L."/>
            <person name="Branco S."/>
            <person name="Kuo A."/>
            <person name="LaButti K."/>
            <person name="Lipzen A."/>
            <person name="Andreopoulos W."/>
            <person name="Pangilinan J."/>
            <person name="Riley R."/>
            <person name="Hundley H."/>
            <person name="Na H."/>
            <person name="Barry K."/>
            <person name="Grigoriev I.V."/>
            <person name="Stajich J.E."/>
            <person name="Kennedy P.G."/>
        </authorList>
    </citation>
    <scope>NUCLEOTIDE SEQUENCE</scope>
    <source>
        <strain evidence="2">FC423</strain>
    </source>
</reference>
<sequence length="106" mass="11802">MRPLLSPLHHLLNLAKSATKAAPKRCLVELAEQAEDRMKDESWKDDPWLSQLDWTSITGKSSGIVHTQQGCLDVDLESTAACSSTVPDSFLRRKKPTPKEPKSKAF</sequence>
<dbReference type="RefSeq" id="XP_041300170.1">
    <property type="nucleotide sequence ID" value="XM_041440795.1"/>
</dbReference>
<evidence type="ECO:0000256" key="1">
    <source>
        <dbReference type="SAM" id="MobiDB-lite"/>
    </source>
</evidence>
<organism evidence="2 3">
    <name type="scientific">Suillus discolor</name>
    <dbReference type="NCBI Taxonomy" id="1912936"/>
    <lineage>
        <taxon>Eukaryota</taxon>
        <taxon>Fungi</taxon>
        <taxon>Dikarya</taxon>
        <taxon>Basidiomycota</taxon>
        <taxon>Agaricomycotina</taxon>
        <taxon>Agaricomycetes</taxon>
        <taxon>Agaricomycetidae</taxon>
        <taxon>Boletales</taxon>
        <taxon>Suillineae</taxon>
        <taxon>Suillaceae</taxon>
        <taxon>Suillus</taxon>
    </lineage>
</organism>
<dbReference type="GeneID" id="64703054"/>
<dbReference type="AlphaFoldDB" id="A0A9P7FJZ0"/>
<gene>
    <name evidence="2" type="ORF">F5147DRAFT_766685</name>
</gene>
<keyword evidence="3" id="KW-1185">Reference proteome</keyword>
<feature type="region of interest" description="Disordered" evidence="1">
    <location>
        <begin position="83"/>
        <end position="106"/>
    </location>
</feature>
<evidence type="ECO:0000313" key="2">
    <source>
        <dbReference type="EMBL" id="KAG2120794.1"/>
    </source>
</evidence>